<comment type="caution">
    <text evidence="2">The sequence shown here is derived from an EMBL/GenBank/DDBJ whole genome shotgun (WGS) entry which is preliminary data.</text>
</comment>
<evidence type="ECO:0000313" key="3">
    <source>
        <dbReference type="Proteomes" id="UP000292702"/>
    </source>
</evidence>
<dbReference type="AlphaFoldDB" id="A0A4R0RBY7"/>
<organism evidence="2 3">
    <name type="scientific">Steccherinum ochraceum</name>
    <dbReference type="NCBI Taxonomy" id="92696"/>
    <lineage>
        <taxon>Eukaryota</taxon>
        <taxon>Fungi</taxon>
        <taxon>Dikarya</taxon>
        <taxon>Basidiomycota</taxon>
        <taxon>Agaricomycotina</taxon>
        <taxon>Agaricomycetes</taxon>
        <taxon>Polyporales</taxon>
        <taxon>Steccherinaceae</taxon>
        <taxon>Steccherinum</taxon>
    </lineage>
</organism>
<feature type="compositionally biased region" description="Basic residues" evidence="1">
    <location>
        <begin position="1"/>
        <end position="12"/>
    </location>
</feature>
<name>A0A4R0RBY7_9APHY</name>
<dbReference type="EMBL" id="RWJN01000178">
    <property type="protein sequence ID" value="TCD65481.1"/>
    <property type="molecule type" value="Genomic_DNA"/>
</dbReference>
<evidence type="ECO:0000313" key="2">
    <source>
        <dbReference type="EMBL" id="TCD65481.1"/>
    </source>
</evidence>
<protein>
    <submittedName>
        <fullName evidence="2">Uncharacterized protein</fullName>
    </submittedName>
</protein>
<feature type="region of interest" description="Disordered" evidence="1">
    <location>
        <begin position="1"/>
        <end position="84"/>
    </location>
</feature>
<accession>A0A4R0RBY7</accession>
<evidence type="ECO:0000256" key="1">
    <source>
        <dbReference type="SAM" id="MobiDB-lite"/>
    </source>
</evidence>
<keyword evidence="3" id="KW-1185">Reference proteome</keyword>
<gene>
    <name evidence="2" type="ORF">EIP91_002565</name>
</gene>
<dbReference type="Proteomes" id="UP000292702">
    <property type="component" value="Unassembled WGS sequence"/>
</dbReference>
<feature type="region of interest" description="Disordered" evidence="1">
    <location>
        <begin position="283"/>
        <end position="312"/>
    </location>
</feature>
<proteinExistence type="predicted"/>
<feature type="compositionally biased region" description="Basic and acidic residues" evidence="1">
    <location>
        <begin position="13"/>
        <end position="35"/>
    </location>
</feature>
<reference evidence="2 3" key="1">
    <citation type="submission" date="2018-11" db="EMBL/GenBank/DDBJ databases">
        <title>Genome assembly of Steccherinum ochraceum LE-BIN_3174, the white-rot fungus of the Steccherinaceae family (The Residual Polyporoid clade, Polyporales, Basidiomycota).</title>
        <authorList>
            <person name="Fedorova T.V."/>
            <person name="Glazunova O.A."/>
            <person name="Landesman E.O."/>
            <person name="Moiseenko K.V."/>
            <person name="Psurtseva N.V."/>
            <person name="Savinova O.S."/>
            <person name="Shakhova N.V."/>
            <person name="Tyazhelova T.V."/>
            <person name="Vasina D.V."/>
        </authorList>
    </citation>
    <scope>NUCLEOTIDE SEQUENCE [LARGE SCALE GENOMIC DNA]</scope>
    <source>
        <strain evidence="2 3">LE-BIN_3174</strain>
    </source>
</reference>
<sequence>MQAGRLTRRRESRGREDERVDEVSQEKLRPDREFSKPPTTHSHHHHHCLDLGGRTTHRALHASHSTPSRRLSPPGLYSNHGRRADIQVSPSPHVIIVSPSLLPTNTPTPPPTHQLRPSLYDGLAPTSVKHLPSHASSTPVKSSVWSADVNRSVRTAEYRLFPLCPVERVQTGLVVAHLLSTPPITQRLHQPRPFRVLPTTASSKTATTFVFVSKRTAPPPPADESFRVANISHLPSTYRSYHASTTTSFQRLARFLQRVPLSRRKDKERLREAVVTARRNLKLSWPVPSPDSGRSAPGPSAVAPTTPCAAHP</sequence>